<feature type="compositionally biased region" description="Polar residues" evidence="1">
    <location>
        <begin position="115"/>
        <end position="137"/>
    </location>
</feature>
<dbReference type="AlphaFoldDB" id="A0A8J2J7E8"/>
<comment type="caution">
    <text evidence="3">The sequence shown here is derived from an EMBL/GenBank/DDBJ whole genome shotgun (WGS) entry which is preliminary data.</text>
</comment>
<protein>
    <submittedName>
        <fullName evidence="3">Uncharacterized protein</fullName>
    </submittedName>
</protein>
<accession>A0A8J2J7E8</accession>
<proteinExistence type="predicted"/>
<feature type="chain" id="PRO_5035260543" evidence="2">
    <location>
        <begin position="22"/>
        <end position="326"/>
    </location>
</feature>
<evidence type="ECO:0000256" key="2">
    <source>
        <dbReference type="SAM" id="SignalP"/>
    </source>
</evidence>
<evidence type="ECO:0000256" key="1">
    <source>
        <dbReference type="SAM" id="MobiDB-lite"/>
    </source>
</evidence>
<sequence length="326" mass="36272">MLKTKYILVAAVLLQANLVISQDSSSQLYMADDQPSSAYTIYNGKVYMHPKKEDGFFASLFKFDLYKNPVVQTVLGWTDLWYGAPANNETEVLPPEPLATQASFNRPQYAPVPYNQQYGYGKQAQNNPGFHGKQSSYYGEHHPNSPQHPGQSYDQKQPQYGNPQQLYPQMNNYGQPPASSPVPPYLNPAHFQFYGNPNVDIVTSLESQGHMDNLLTSEDRNFKAGVTKDPLEGASKPGEFSEATKRQGSLQSEVSSGKGKKVAEAKADDAAAEDHYPCPPIGQWKWNGEYCIAVGPYPTWACKPTDMIMTGRVAVCRNKIFFPNEP</sequence>
<keyword evidence="2" id="KW-0732">Signal</keyword>
<dbReference type="EMBL" id="CAJVCH010010930">
    <property type="protein sequence ID" value="CAG7668656.1"/>
    <property type="molecule type" value="Genomic_DNA"/>
</dbReference>
<reference evidence="3" key="1">
    <citation type="submission" date="2021-06" db="EMBL/GenBank/DDBJ databases">
        <authorList>
            <person name="Hodson N. C."/>
            <person name="Mongue J. A."/>
            <person name="Jaron S. K."/>
        </authorList>
    </citation>
    <scope>NUCLEOTIDE SEQUENCE</scope>
</reference>
<gene>
    <name evidence="3" type="ORF">AFUS01_LOCUS1934</name>
</gene>
<dbReference type="Proteomes" id="UP000708208">
    <property type="component" value="Unassembled WGS sequence"/>
</dbReference>
<organism evidence="3 4">
    <name type="scientific">Allacma fusca</name>
    <dbReference type="NCBI Taxonomy" id="39272"/>
    <lineage>
        <taxon>Eukaryota</taxon>
        <taxon>Metazoa</taxon>
        <taxon>Ecdysozoa</taxon>
        <taxon>Arthropoda</taxon>
        <taxon>Hexapoda</taxon>
        <taxon>Collembola</taxon>
        <taxon>Symphypleona</taxon>
        <taxon>Sminthuridae</taxon>
        <taxon>Allacma</taxon>
    </lineage>
</organism>
<feature type="signal peptide" evidence="2">
    <location>
        <begin position="1"/>
        <end position="21"/>
    </location>
</feature>
<dbReference type="OrthoDB" id="10650037at2759"/>
<feature type="region of interest" description="Disordered" evidence="1">
    <location>
        <begin position="227"/>
        <end position="260"/>
    </location>
</feature>
<evidence type="ECO:0000313" key="3">
    <source>
        <dbReference type="EMBL" id="CAG7668656.1"/>
    </source>
</evidence>
<feature type="compositionally biased region" description="Polar residues" evidence="1">
    <location>
        <begin position="144"/>
        <end position="174"/>
    </location>
</feature>
<name>A0A8J2J7E8_9HEXA</name>
<keyword evidence="4" id="KW-1185">Reference proteome</keyword>
<feature type="region of interest" description="Disordered" evidence="1">
    <location>
        <begin position="115"/>
        <end position="184"/>
    </location>
</feature>
<evidence type="ECO:0000313" key="4">
    <source>
        <dbReference type="Proteomes" id="UP000708208"/>
    </source>
</evidence>
<feature type="compositionally biased region" description="Polar residues" evidence="1">
    <location>
        <begin position="246"/>
        <end position="255"/>
    </location>
</feature>